<evidence type="ECO:0000313" key="2">
    <source>
        <dbReference type="Proteomes" id="UP000237968"/>
    </source>
</evidence>
<name>A0A2S9YEG8_9BACT</name>
<accession>A0A2S9YEG8</accession>
<proteinExistence type="predicted"/>
<evidence type="ECO:0000313" key="1">
    <source>
        <dbReference type="EMBL" id="PRQ03495.1"/>
    </source>
</evidence>
<gene>
    <name evidence="1" type="ORF">ENSA5_15250</name>
</gene>
<comment type="caution">
    <text evidence="1">The sequence shown here is derived from an EMBL/GenBank/DDBJ whole genome shotgun (WGS) entry which is preliminary data.</text>
</comment>
<dbReference type="AlphaFoldDB" id="A0A2S9YEG8"/>
<dbReference type="Proteomes" id="UP000237968">
    <property type="component" value="Unassembled WGS sequence"/>
</dbReference>
<keyword evidence="2" id="KW-1185">Reference proteome</keyword>
<reference evidence="1 2" key="1">
    <citation type="submission" date="2018-03" db="EMBL/GenBank/DDBJ databases">
        <title>Draft Genome Sequences of the Obligatory Marine Myxobacteria Enhygromyxa salina SWB005.</title>
        <authorList>
            <person name="Poehlein A."/>
            <person name="Moghaddam J.A."/>
            <person name="Harms H."/>
            <person name="Alanjari M."/>
            <person name="Koenig G.M."/>
            <person name="Daniel R."/>
            <person name="Schaeberle T.F."/>
        </authorList>
    </citation>
    <scope>NUCLEOTIDE SEQUENCE [LARGE SCALE GENOMIC DNA]</scope>
    <source>
        <strain evidence="1 2">SWB005</strain>
    </source>
</reference>
<protein>
    <submittedName>
        <fullName evidence="1">Uncharacterized protein</fullName>
    </submittedName>
</protein>
<dbReference type="EMBL" id="PVNK01000081">
    <property type="protein sequence ID" value="PRQ03495.1"/>
    <property type="molecule type" value="Genomic_DNA"/>
</dbReference>
<sequence>MGQIWLSEDSTTHHWTSLGTCHCDWKQVFHTCHRRPDRSYRNGCGVGAFLPQS</sequence>
<organism evidence="1 2">
    <name type="scientific">Enhygromyxa salina</name>
    <dbReference type="NCBI Taxonomy" id="215803"/>
    <lineage>
        <taxon>Bacteria</taxon>
        <taxon>Pseudomonadati</taxon>
        <taxon>Myxococcota</taxon>
        <taxon>Polyangia</taxon>
        <taxon>Nannocystales</taxon>
        <taxon>Nannocystaceae</taxon>
        <taxon>Enhygromyxa</taxon>
    </lineage>
</organism>